<protein>
    <submittedName>
        <fullName evidence="2">Chemotaxis protein CheW</fullName>
    </submittedName>
</protein>
<evidence type="ECO:0000313" key="3">
    <source>
        <dbReference type="Proteomes" id="UP000613030"/>
    </source>
</evidence>
<dbReference type="PANTHER" id="PTHR22617">
    <property type="entry name" value="CHEMOTAXIS SENSOR HISTIDINE KINASE-RELATED"/>
    <property type="match status" value="1"/>
</dbReference>
<dbReference type="Pfam" id="PF01584">
    <property type="entry name" value="CheW"/>
    <property type="match status" value="1"/>
</dbReference>
<dbReference type="CDD" id="cd00732">
    <property type="entry name" value="CheW"/>
    <property type="match status" value="1"/>
</dbReference>
<dbReference type="PROSITE" id="PS50851">
    <property type="entry name" value="CHEW"/>
    <property type="match status" value="1"/>
</dbReference>
<organism evidence="2 3">
    <name type="scientific">Chryseolinea lacunae</name>
    <dbReference type="NCBI Taxonomy" id="2801331"/>
    <lineage>
        <taxon>Bacteria</taxon>
        <taxon>Pseudomonadati</taxon>
        <taxon>Bacteroidota</taxon>
        <taxon>Cytophagia</taxon>
        <taxon>Cytophagales</taxon>
        <taxon>Fulvivirgaceae</taxon>
        <taxon>Chryseolinea</taxon>
    </lineage>
</organism>
<comment type="caution">
    <text evidence="2">The sequence shown here is derived from an EMBL/GenBank/DDBJ whole genome shotgun (WGS) entry which is preliminary data.</text>
</comment>
<dbReference type="InterPro" id="IPR036061">
    <property type="entry name" value="CheW-like_dom_sf"/>
</dbReference>
<dbReference type="Proteomes" id="UP000613030">
    <property type="component" value="Unassembled WGS sequence"/>
</dbReference>
<dbReference type="RefSeq" id="WP_202007942.1">
    <property type="nucleotide sequence ID" value="NZ_JAERRB010000001.1"/>
</dbReference>
<accession>A0ABS1KQQ3</accession>
<name>A0ABS1KQQ3_9BACT</name>
<feature type="domain" description="CheW-like" evidence="1">
    <location>
        <begin position="8"/>
        <end position="152"/>
    </location>
</feature>
<dbReference type="SMART" id="SM00260">
    <property type="entry name" value="CheW"/>
    <property type="match status" value="1"/>
</dbReference>
<evidence type="ECO:0000259" key="1">
    <source>
        <dbReference type="PROSITE" id="PS50851"/>
    </source>
</evidence>
<reference evidence="2 3" key="1">
    <citation type="submission" date="2021-01" db="EMBL/GenBank/DDBJ databases">
        <title>Chryseolinea sp. Jin1 Genome sequencing and assembly.</title>
        <authorList>
            <person name="Kim I."/>
        </authorList>
    </citation>
    <scope>NUCLEOTIDE SEQUENCE [LARGE SCALE GENOMIC DNA]</scope>
    <source>
        <strain evidence="2 3">Jin1</strain>
    </source>
</reference>
<proteinExistence type="predicted"/>
<gene>
    <name evidence="2" type="ORF">JI741_05270</name>
</gene>
<dbReference type="InterPro" id="IPR039315">
    <property type="entry name" value="CheW"/>
</dbReference>
<dbReference type="SUPFAM" id="SSF50341">
    <property type="entry name" value="CheW-like"/>
    <property type="match status" value="1"/>
</dbReference>
<evidence type="ECO:0000313" key="2">
    <source>
        <dbReference type="EMBL" id="MBL0740616.1"/>
    </source>
</evidence>
<sequence>MSSETLSIQSYLTFRLGDEYFAASVAQVSEILELSRITKVPRSPHFMRGVINLRGNVLPVIDTRIKFGFDKIEDNVNTCIMVLNVEIENQTISIGALVDAVQEVIEIDPSTIQQPPSIGAKYKTEFIEGMIQMNEHFIMLLNLNLVFNTEEMSILQHVAEEKN</sequence>
<dbReference type="Gene3D" id="2.40.50.180">
    <property type="entry name" value="CheA-289, Domain 4"/>
    <property type="match status" value="1"/>
</dbReference>
<dbReference type="PANTHER" id="PTHR22617:SF41">
    <property type="entry name" value="CHEMOTAXIS SIGNAL TRANSDUCTION SYSTEM ADAPTOR PROTEIN CHEW"/>
    <property type="match status" value="1"/>
</dbReference>
<dbReference type="EMBL" id="JAERRB010000001">
    <property type="protein sequence ID" value="MBL0740616.1"/>
    <property type="molecule type" value="Genomic_DNA"/>
</dbReference>
<keyword evidence="3" id="KW-1185">Reference proteome</keyword>
<dbReference type="InterPro" id="IPR002545">
    <property type="entry name" value="CheW-lke_dom"/>
</dbReference>
<dbReference type="Gene3D" id="2.30.30.40">
    <property type="entry name" value="SH3 Domains"/>
    <property type="match status" value="1"/>
</dbReference>